<evidence type="ECO:0000256" key="4">
    <source>
        <dbReference type="ARBA" id="ARBA00022771"/>
    </source>
</evidence>
<dbReference type="PANTHER" id="PTHR16079:SF4">
    <property type="entry name" value="E3 UBIQUITIN-PROTEIN LIGASE CHFR"/>
    <property type="match status" value="1"/>
</dbReference>
<dbReference type="GO" id="GO:0004842">
    <property type="term" value="F:ubiquitin-protein transferase activity"/>
    <property type="evidence" value="ECO:0007669"/>
    <property type="project" value="TreeGrafter"/>
</dbReference>
<dbReference type="Gene3D" id="3.30.40.10">
    <property type="entry name" value="Zinc/RING finger domain, C3HC4 (zinc finger)"/>
    <property type="match status" value="1"/>
</dbReference>
<protein>
    <recommendedName>
        <fullName evidence="2">E3 ubiquitin-protein ligase CHFR</fullName>
    </recommendedName>
</protein>
<evidence type="ECO:0000313" key="12">
    <source>
        <dbReference type="Proteomes" id="UP001258017"/>
    </source>
</evidence>
<keyword evidence="5" id="KW-0862">Zinc</keyword>
<evidence type="ECO:0000256" key="8">
    <source>
        <dbReference type="SAM" id="MobiDB-lite"/>
    </source>
</evidence>
<dbReference type="Pfam" id="PF00498">
    <property type="entry name" value="FHA"/>
    <property type="match status" value="1"/>
</dbReference>
<evidence type="ECO:0000256" key="7">
    <source>
        <dbReference type="SAM" id="Coils"/>
    </source>
</evidence>
<dbReference type="InterPro" id="IPR000253">
    <property type="entry name" value="FHA_dom"/>
</dbReference>
<dbReference type="PROSITE" id="PS00518">
    <property type="entry name" value="ZF_RING_1"/>
    <property type="match status" value="1"/>
</dbReference>
<keyword evidence="4 6" id="KW-0863">Zinc-finger</keyword>
<dbReference type="SUPFAM" id="SSF57850">
    <property type="entry name" value="RING/U-box"/>
    <property type="match status" value="1"/>
</dbReference>
<dbReference type="CDD" id="cd16535">
    <property type="entry name" value="RING-HC_RNF8"/>
    <property type="match status" value="1"/>
</dbReference>
<evidence type="ECO:0000256" key="5">
    <source>
        <dbReference type="ARBA" id="ARBA00022833"/>
    </source>
</evidence>
<evidence type="ECO:0000256" key="3">
    <source>
        <dbReference type="ARBA" id="ARBA00022723"/>
    </source>
</evidence>
<keyword evidence="3" id="KW-0479">Metal-binding</keyword>
<feature type="compositionally biased region" description="Basic and acidic residues" evidence="8">
    <location>
        <begin position="470"/>
        <end position="479"/>
    </location>
</feature>
<dbReference type="PROSITE" id="PS50089">
    <property type="entry name" value="ZF_RING_2"/>
    <property type="match status" value="1"/>
</dbReference>
<organism evidence="11 12">
    <name type="scientific">Odynerus spinipes</name>
    <dbReference type="NCBI Taxonomy" id="1348599"/>
    <lineage>
        <taxon>Eukaryota</taxon>
        <taxon>Metazoa</taxon>
        <taxon>Ecdysozoa</taxon>
        <taxon>Arthropoda</taxon>
        <taxon>Hexapoda</taxon>
        <taxon>Insecta</taxon>
        <taxon>Pterygota</taxon>
        <taxon>Neoptera</taxon>
        <taxon>Endopterygota</taxon>
        <taxon>Hymenoptera</taxon>
        <taxon>Apocrita</taxon>
        <taxon>Aculeata</taxon>
        <taxon>Vespoidea</taxon>
        <taxon>Vespidae</taxon>
        <taxon>Eumeninae</taxon>
        <taxon>Odynerus</taxon>
    </lineage>
</organism>
<feature type="region of interest" description="Disordered" evidence="8">
    <location>
        <begin position="470"/>
        <end position="489"/>
    </location>
</feature>
<dbReference type="SMART" id="SM00184">
    <property type="entry name" value="RING"/>
    <property type="match status" value="1"/>
</dbReference>
<feature type="domain" description="FHA" evidence="9">
    <location>
        <begin position="58"/>
        <end position="107"/>
    </location>
</feature>
<dbReference type="GO" id="GO:0008270">
    <property type="term" value="F:zinc ion binding"/>
    <property type="evidence" value="ECO:0007669"/>
    <property type="project" value="UniProtKB-KW"/>
</dbReference>
<dbReference type="SUPFAM" id="SSF49879">
    <property type="entry name" value="SMAD/FHA domain"/>
    <property type="match status" value="1"/>
</dbReference>
<feature type="coiled-coil region" evidence="7">
    <location>
        <begin position="164"/>
        <end position="283"/>
    </location>
</feature>
<dbReference type="GO" id="GO:0016567">
    <property type="term" value="P:protein ubiquitination"/>
    <property type="evidence" value="ECO:0007669"/>
    <property type="project" value="TreeGrafter"/>
</dbReference>
<sequence>MFDFNYILIDHRRREMEDSNAKKRLISDDEIKILEPILVRLNRNGVASHDIRIDKSEFKIGRARDNDEIILDVLISRKHCVIKYEGNGEWILKDLSSSNTFVNDVALESGSSRKVDVGDIIQFSANSDYKYMFTLNLTEQNTSKKPCLDGQIFDNVLTEQKTFVKNQESQRKELQDKIQTKQKEQLELKQQLEDLVKQRDTTEGNKDNLKNQITVLENKIEAGDDQEKHLHHLYSELLEKLENERTQFEARLNEERKKWQEALDISKQEKELIEIKMKEQMEKWREEQRAEWKCMMENRVKEEKTIQAQLLTEKIELEEKLKKTEEALKDKETKSKLLQLENAPGPSASIEDSCTLIEIMDTSNLNIIDTIDLTTNDMDNVVAPEGMVDKVSSIMDEQLTCSICSELFIKATTLNCMHTFCLHCINAWNKKRKECPICRAPVKSMNRSLVLDNFIDNMLENLPTHTKERRASIIEERKAPNKKKRVQKK</sequence>
<proteinExistence type="inferred from homology"/>
<feature type="compositionally biased region" description="Basic residues" evidence="8">
    <location>
        <begin position="480"/>
        <end position="489"/>
    </location>
</feature>
<dbReference type="EMBL" id="JAIFRP010004357">
    <property type="protein sequence ID" value="KAK2577346.1"/>
    <property type="molecule type" value="Genomic_DNA"/>
</dbReference>
<evidence type="ECO:0000259" key="10">
    <source>
        <dbReference type="PROSITE" id="PS50089"/>
    </source>
</evidence>
<dbReference type="InterPro" id="IPR017907">
    <property type="entry name" value="Znf_RING_CS"/>
</dbReference>
<dbReference type="PANTHER" id="PTHR16079">
    <property type="entry name" value="UBIQUITIN LIGASE PROTEIN CHFR"/>
    <property type="match status" value="1"/>
</dbReference>
<dbReference type="GO" id="GO:0005634">
    <property type="term" value="C:nucleus"/>
    <property type="evidence" value="ECO:0007669"/>
    <property type="project" value="TreeGrafter"/>
</dbReference>
<evidence type="ECO:0000256" key="6">
    <source>
        <dbReference type="PROSITE-ProRule" id="PRU00175"/>
    </source>
</evidence>
<reference evidence="11" key="1">
    <citation type="submission" date="2021-08" db="EMBL/GenBank/DDBJ databases">
        <authorList>
            <person name="Misof B."/>
            <person name="Oliver O."/>
            <person name="Podsiadlowski L."/>
            <person name="Donath A."/>
            <person name="Peters R."/>
            <person name="Mayer C."/>
            <person name="Rust J."/>
            <person name="Gunkel S."/>
            <person name="Lesny P."/>
            <person name="Martin S."/>
            <person name="Oeyen J.P."/>
            <person name="Petersen M."/>
            <person name="Panagiotis P."/>
            <person name="Wilbrandt J."/>
            <person name="Tanja T."/>
        </authorList>
    </citation>
    <scope>NUCLEOTIDE SEQUENCE</scope>
    <source>
        <strain evidence="11">GBR_01_08_01A</strain>
        <tissue evidence="11">Thorax + abdomen</tissue>
    </source>
</reference>
<accession>A0AAD9RCU7</accession>
<dbReference type="InterPro" id="IPR052256">
    <property type="entry name" value="E3_ubiquitin-ligase_CHFR"/>
</dbReference>
<dbReference type="InterPro" id="IPR001841">
    <property type="entry name" value="Znf_RING"/>
</dbReference>
<dbReference type="InterPro" id="IPR008984">
    <property type="entry name" value="SMAD_FHA_dom_sf"/>
</dbReference>
<dbReference type="AlphaFoldDB" id="A0AAD9RCU7"/>
<name>A0AAD9RCU7_9HYME</name>
<gene>
    <name evidence="11" type="ORF">KPH14_003468</name>
</gene>
<comment type="similarity">
    <text evidence="1">Belongs to the CHFR family.</text>
</comment>
<feature type="domain" description="RING-type" evidence="10">
    <location>
        <begin position="401"/>
        <end position="439"/>
    </location>
</feature>
<dbReference type="GO" id="GO:0006511">
    <property type="term" value="P:ubiquitin-dependent protein catabolic process"/>
    <property type="evidence" value="ECO:0007669"/>
    <property type="project" value="TreeGrafter"/>
</dbReference>
<dbReference type="Pfam" id="PF13920">
    <property type="entry name" value="zf-C3HC4_3"/>
    <property type="match status" value="1"/>
</dbReference>
<comment type="caution">
    <text evidence="11">The sequence shown here is derived from an EMBL/GenBank/DDBJ whole genome shotgun (WGS) entry which is preliminary data.</text>
</comment>
<evidence type="ECO:0000313" key="11">
    <source>
        <dbReference type="EMBL" id="KAK2577346.1"/>
    </source>
</evidence>
<dbReference type="Gene3D" id="2.60.200.20">
    <property type="match status" value="1"/>
</dbReference>
<dbReference type="Proteomes" id="UP001258017">
    <property type="component" value="Unassembled WGS sequence"/>
</dbReference>
<dbReference type="InterPro" id="IPR013083">
    <property type="entry name" value="Znf_RING/FYVE/PHD"/>
</dbReference>
<dbReference type="CDD" id="cd00060">
    <property type="entry name" value="FHA"/>
    <property type="match status" value="1"/>
</dbReference>
<feature type="coiled-coil region" evidence="7">
    <location>
        <begin position="307"/>
        <end position="341"/>
    </location>
</feature>
<dbReference type="SMART" id="SM00240">
    <property type="entry name" value="FHA"/>
    <property type="match status" value="1"/>
</dbReference>
<evidence type="ECO:0000259" key="9">
    <source>
        <dbReference type="PROSITE" id="PS50006"/>
    </source>
</evidence>
<reference evidence="11" key="2">
    <citation type="journal article" date="2023" name="Commun. Biol.">
        <title>Intrasexual cuticular hydrocarbon dimorphism in a wasp sheds light on hydrocarbon biosynthesis genes in Hymenoptera.</title>
        <authorList>
            <person name="Moris V.C."/>
            <person name="Podsiadlowski L."/>
            <person name="Martin S."/>
            <person name="Oeyen J.P."/>
            <person name="Donath A."/>
            <person name="Petersen M."/>
            <person name="Wilbrandt J."/>
            <person name="Misof B."/>
            <person name="Liedtke D."/>
            <person name="Thamm M."/>
            <person name="Scheiner R."/>
            <person name="Schmitt T."/>
            <person name="Niehuis O."/>
        </authorList>
    </citation>
    <scope>NUCLEOTIDE SEQUENCE</scope>
    <source>
        <strain evidence="11">GBR_01_08_01A</strain>
    </source>
</reference>
<evidence type="ECO:0000256" key="2">
    <source>
        <dbReference type="ARBA" id="ARBA00017908"/>
    </source>
</evidence>
<keyword evidence="12" id="KW-1185">Reference proteome</keyword>
<dbReference type="PROSITE" id="PS50006">
    <property type="entry name" value="FHA_DOMAIN"/>
    <property type="match status" value="1"/>
</dbReference>
<keyword evidence="7" id="KW-0175">Coiled coil</keyword>
<evidence type="ECO:0000256" key="1">
    <source>
        <dbReference type="ARBA" id="ARBA00005797"/>
    </source>
</evidence>